<dbReference type="EMBL" id="PGFD01000001">
    <property type="protein sequence ID" value="PJJ66239.1"/>
    <property type="molecule type" value="Genomic_DNA"/>
</dbReference>
<proteinExistence type="inferred from homology"/>
<dbReference type="SUPFAM" id="SSF46785">
    <property type="entry name" value="Winged helix' DNA-binding domain"/>
    <property type="match status" value="1"/>
</dbReference>
<organism evidence="6 7">
    <name type="scientific">Chryseobacterium geocarposphaerae</name>
    <dbReference type="NCBI Taxonomy" id="1416776"/>
    <lineage>
        <taxon>Bacteria</taxon>
        <taxon>Pseudomonadati</taxon>
        <taxon>Bacteroidota</taxon>
        <taxon>Flavobacteriia</taxon>
        <taxon>Flavobacteriales</taxon>
        <taxon>Weeksellaceae</taxon>
        <taxon>Chryseobacterium group</taxon>
        <taxon>Chryseobacterium</taxon>
    </lineage>
</organism>
<keyword evidence="4" id="KW-0804">Transcription</keyword>
<dbReference type="PRINTS" id="PR00039">
    <property type="entry name" value="HTHLYSR"/>
</dbReference>
<comment type="similarity">
    <text evidence="1">Belongs to the LysR transcriptional regulatory family.</text>
</comment>
<evidence type="ECO:0000259" key="5">
    <source>
        <dbReference type="PROSITE" id="PS50931"/>
    </source>
</evidence>
<evidence type="ECO:0000313" key="6">
    <source>
        <dbReference type="EMBL" id="PJJ66239.1"/>
    </source>
</evidence>
<dbReference type="FunFam" id="1.10.10.10:FF:000001">
    <property type="entry name" value="LysR family transcriptional regulator"/>
    <property type="match status" value="1"/>
</dbReference>
<dbReference type="Proteomes" id="UP000228740">
    <property type="component" value="Unassembled WGS sequence"/>
</dbReference>
<dbReference type="SUPFAM" id="SSF53850">
    <property type="entry name" value="Periplasmic binding protein-like II"/>
    <property type="match status" value="1"/>
</dbReference>
<evidence type="ECO:0000256" key="2">
    <source>
        <dbReference type="ARBA" id="ARBA00023015"/>
    </source>
</evidence>
<dbReference type="PANTHER" id="PTHR30126:SF39">
    <property type="entry name" value="HTH-TYPE TRANSCRIPTIONAL REGULATOR CYSL"/>
    <property type="match status" value="1"/>
</dbReference>
<dbReference type="GO" id="GO:0000976">
    <property type="term" value="F:transcription cis-regulatory region binding"/>
    <property type="evidence" value="ECO:0007669"/>
    <property type="project" value="TreeGrafter"/>
</dbReference>
<evidence type="ECO:0000313" key="7">
    <source>
        <dbReference type="Proteomes" id="UP000228740"/>
    </source>
</evidence>
<feature type="domain" description="HTH lysR-type" evidence="5">
    <location>
        <begin position="1"/>
        <end position="58"/>
    </location>
</feature>
<dbReference type="PANTHER" id="PTHR30126">
    <property type="entry name" value="HTH-TYPE TRANSCRIPTIONAL REGULATOR"/>
    <property type="match status" value="1"/>
</dbReference>
<dbReference type="OrthoDB" id="9785745at2"/>
<dbReference type="RefSeq" id="WP_100375048.1">
    <property type="nucleotide sequence ID" value="NZ_PGFD01000001.1"/>
</dbReference>
<comment type="caution">
    <text evidence="6">The sequence shown here is derived from an EMBL/GenBank/DDBJ whole genome shotgun (WGS) entry which is preliminary data.</text>
</comment>
<keyword evidence="3 6" id="KW-0238">DNA-binding</keyword>
<name>A0A2M9C5Z3_9FLAO</name>
<dbReference type="PROSITE" id="PS50931">
    <property type="entry name" value="HTH_LYSR"/>
    <property type="match status" value="1"/>
</dbReference>
<keyword evidence="2" id="KW-0805">Transcription regulation</keyword>
<dbReference type="AlphaFoldDB" id="A0A2M9C5Z3"/>
<keyword evidence="7" id="KW-1185">Reference proteome</keyword>
<dbReference type="Gene3D" id="1.10.10.10">
    <property type="entry name" value="Winged helix-like DNA-binding domain superfamily/Winged helix DNA-binding domain"/>
    <property type="match status" value="1"/>
</dbReference>
<dbReference type="InterPro" id="IPR036388">
    <property type="entry name" value="WH-like_DNA-bd_sf"/>
</dbReference>
<dbReference type="InterPro" id="IPR036390">
    <property type="entry name" value="WH_DNA-bd_sf"/>
</dbReference>
<dbReference type="Pfam" id="PF03466">
    <property type="entry name" value="LysR_substrate"/>
    <property type="match status" value="1"/>
</dbReference>
<protein>
    <submittedName>
        <fullName evidence="6">DNA-binding transcriptional LysR family regulator</fullName>
    </submittedName>
</protein>
<dbReference type="GO" id="GO:0003700">
    <property type="term" value="F:DNA-binding transcription factor activity"/>
    <property type="evidence" value="ECO:0007669"/>
    <property type="project" value="InterPro"/>
</dbReference>
<reference evidence="6 7" key="1">
    <citation type="submission" date="2017-11" db="EMBL/GenBank/DDBJ databases">
        <title>Genomic Encyclopedia of Archaeal and Bacterial Type Strains, Phase II (KMG-II): From Individual Species to Whole Genera.</title>
        <authorList>
            <person name="Goeker M."/>
        </authorList>
    </citation>
    <scope>NUCLEOTIDE SEQUENCE [LARGE SCALE GENOMIC DNA]</scope>
    <source>
        <strain evidence="6 7">DSM 27617</strain>
    </source>
</reference>
<dbReference type="Pfam" id="PF00126">
    <property type="entry name" value="HTH_1"/>
    <property type="match status" value="1"/>
</dbReference>
<dbReference type="InterPro" id="IPR005119">
    <property type="entry name" value="LysR_subst-bd"/>
</dbReference>
<evidence type="ECO:0000256" key="1">
    <source>
        <dbReference type="ARBA" id="ARBA00009437"/>
    </source>
</evidence>
<accession>A0A2M9C5Z3</accession>
<evidence type="ECO:0000256" key="4">
    <source>
        <dbReference type="ARBA" id="ARBA00023163"/>
    </source>
</evidence>
<gene>
    <name evidence="6" type="ORF">CLV73_0206</name>
</gene>
<sequence length="293" mass="33725">MFDYRLKVFHTVASRSSFTKASEELNISQPAVTKHIQEIENQLNTKLFERKGTSIQLTQSGKILFEYAEKIRNIYRDLEFEINQVNQQHKGKLIIGASTTVAQYILPEILAKFNSYYKDIKIELITHNTEIISELLKEGKIDLGIIEGESQSNYFDYQIFKADEIVLVAKANHLLANKTLNIKDLYHLELIFREPGSGSLEFIQNRLKEKGISLDELNIVMQLGSSESIKNYLLYSNSLAFLSISTVLNELKNKQLSIIDIKNFSIERNFHFILPKGEQSVLIKLFLKFALQL</sequence>
<evidence type="ECO:0000256" key="3">
    <source>
        <dbReference type="ARBA" id="ARBA00023125"/>
    </source>
</evidence>
<dbReference type="Gene3D" id="3.40.190.290">
    <property type="match status" value="1"/>
</dbReference>
<dbReference type="InterPro" id="IPR000847">
    <property type="entry name" value="LysR_HTH_N"/>
</dbReference>